<evidence type="ECO:0000256" key="1">
    <source>
        <dbReference type="SAM" id="SignalP"/>
    </source>
</evidence>
<protein>
    <submittedName>
        <fullName evidence="2">Uncharacterized protein</fullName>
    </submittedName>
</protein>
<organism evidence="2">
    <name type="scientific">Octopus bimaculoides</name>
    <name type="common">California two-spotted octopus</name>
    <dbReference type="NCBI Taxonomy" id="37653"/>
    <lineage>
        <taxon>Eukaryota</taxon>
        <taxon>Metazoa</taxon>
        <taxon>Spiralia</taxon>
        <taxon>Lophotrochozoa</taxon>
        <taxon>Mollusca</taxon>
        <taxon>Cephalopoda</taxon>
        <taxon>Coleoidea</taxon>
        <taxon>Octopodiformes</taxon>
        <taxon>Octopoda</taxon>
        <taxon>Incirrata</taxon>
        <taxon>Octopodidae</taxon>
        <taxon>Octopus</taxon>
    </lineage>
</organism>
<accession>A0A0L8FVD6</accession>
<keyword evidence="1" id="KW-0732">Signal</keyword>
<evidence type="ECO:0000313" key="2">
    <source>
        <dbReference type="EMBL" id="KOF68619.1"/>
    </source>
</evidence>
<name>A0A0L8FVD6_OCTBM</name>
<proteinExistence type="predicted"/>
<dbReference type="EMBL" id="KQ426128">
    <property type="protein sequence ID" value="KOF68619.1"/>
    <property type="molecule type" value="Genomic_DNA"/>
</dbReference>
<feature type="chain" id="PRO_5005582613" evidence="1">
    <location>
        <begin position="17"/>
        <end position="52"/>
    </location>
</feature>
<dbReference type="AlphaFoldDB" id="A0A0L8FVD6"/>
<reference evidence="2" key="1">
    <citation type="submission" date="2015-07" db="EMBL/GenBank/DDBJ databases">
        <title>MeaNS - Measles Nucleotide Surveillance Program.</title>
        <authorList>
            <person name="Tran T."/>
            <person name="Druce J."/>
        </authorList>
    </citation>
    <scope>NUCLEOTIDE SEQUENCE</scope>
    <source>
        <strain evidence="2">UCB-OBI-ISO-001</strain>
        <tissue evidence="2">Gonad</tissue>
    </source>
</reference>
<sequence length="52" mass="6128">MHFLFLFLFCGGSMLTVDKRTEARVSIQKSNLMKAMRFYPELAYHFTCCRTS</sequence>
<gene>
    <name evidence="2" type="ORF">OCBIM_22006871mg</name>
</gene>
<feature type="signal peptide" evidence="1">
    <location>
        <begin position="1"/>
        <end position="16"/>
    </location>
</feature>